<comment type="subcellular location">
    <subcellularLocation>
        <location evidence="1">Nucleus</location>
    </subcellularLocation>
</comment>
<dbReference type="SUPFAM" id="SSF54928">
    <property type="entry name" value="RNA-binding domain, RBD"/>
    <property type="match status" value="1"/>
</dbReference>
<dbReference type="OrthoDB" id="6159259at2759"/>
<feature type="region of interest" description="Disordered" evidence="5">
    <location>
        <begin position="46"/>
        <end position="223"/>
    </location>
</feature>
<dbReference type="InterPro" id="IPR051738">
    <property type="entry name" value="SAF_Modulators"/>
</dbReference>
<gene>
    <name evidence="8" type="ORF">AMK59_1691</name>
</gene>
<dbReference type="Gene3D" id="1.10.720.30">
    <property type="entry name" value="SAP domain"/>
    <property type="match status" value="1"/>
</dbReference>
<evidence type="ECO:0000259" key="6">
    <source>
        <dbReference type="PROSITE" id="PS50102"/>
    </source>
</evidence>
<dbReference type="PANTHER" id="PTHR15683">
    <property type="entry name" value="SCAFFOLD ATTACHMENT FACTOR B-RELATED"/>
    <property type="match status" value="1"/>
</dbReference>
<feature type="domain" description="RRM" evidence="6">
    <location>
        <begin position="229"/>
        <end position="296"/>
    </location>
</feature>
<feature type="compositionally biased region" description="Basic and acidic residues" evidence="5">
    <location>
        <begin position="199"/>
        <end position="208"/>
    </location>
</feature>
<evidence type="ECO:0000313" key="8">
    <source>
        <dbReference type="EMBL" id="KRT84494.1"/>
    </source>
</evidence>
<dbReference type="InterPro" id="IPR036361">
    <property type="entry name" value="SAP_dom_sf"/>
</dbReference>
<feature type="compositionally biased region" description="Basic and acidic residues" evidence="5">
    <location>
        <begin position="168"/>
        <end position="192"/>
    </location>
</feature>
<evidence type="ECO:0000313" key="9">
    <source>
        <dbReference type="Proteomes" id="UP000051574"/>
    </source>
</evidence>
<dbReference type="InterPro" id="IPR012677">
    <property type="entry name" value="Nucleotide-bd_a/b_plait_sf"/>
</dbReference>
<name>A0A0T6BB58_9SCAR</name>
<dbReference type="PANTHER" id="PTHR15683:SF8">
    <property type="entry name" value="SCAFFOLD ATTACHMENT FACTOR B, ISOFORM B"/>
    <property type="match status" value="1"/>
</dbReference>
<comment type="caution">
    <text evidence="8">The sequence shown here is derived from an EMBL/GenBank/DDBJ whole genome shotgun (WGS) entry which is preliminary data.</text>
</comment>
<dbReference type="PROSITE" id="PS50800">
    <property type="entry name" value="SAP"/>
    <property type="match status" value="1"/>
</dbReference>
<proteinExistence type="predicted"/>
<dbReference type="InterPro" id="IPR000504">
    <property type="entry name" value="RRM_dom"/>
</dbReference>
<dbReference type="SMART" id="SM00513">
    <property type="entry name" value="SAP"/>
    <property type="match status" value="1"/>
</dbReference>
<dbReference type="Proteomes" id="UP000051574">
    <property type="component" value="Unassembled WGS sequence"/>
</dbReference>
<dbReference type="InterPro" id="IPR003034">
    <property type="entry name" value="SAP_dom"/>
</dbReference>
<dbReference type="SUPFAM" id="SSF68906">
    <property type="entry name" value="SAP domain"/>
    <property type="match status" value="1"/>
</dbReference>
<dbReference type="Pfam" id="PF02037">
    <property type="entry name" value="SAP"/>
    <property type="match status" value="1"/>
</dbReference>
<feature type="compositionally biased region" description="Basic and acidic residues" evidence="5">
    <location>
        <begin position="82"/>
        <end position="145"/>
    </location>
</feature>
<keyword evidence="3" id="KW-0539">Nucleus</keyword>
<feature type="domain" description="SAP" evidence="7">
    <location>
        <begin position="9"/>
        <end position="43"/>
    </location>
</feature>
<evidence type="ECO:0000256" key="5">
    <source>
        <dbReference type="SAM" id="MobiDB-lite"/>
    </source>
</evidence>
<dbReference type="GO" id="GO:0003723">
    <property type="term" value="F:RNA binding"/>
    <property type="evidence" value="ECO:0007669"/>
    <property type="project" value="UniProtKB-UniRule"/>
</dbReference>
<dbReference type="GO" id="GO:0043565">
    <property type="term" value="F:sequence-specific DNA binding"/>
    <property type="evidence" value="ECO:0007669"/>
    <property type="project" value="TreeGrafter"/>
</dbReference>
<dbReference type="Pfam" id="PF00076">
    <property type="entry name" value="RRM_1"/>
    <property type="match status" value="1"/>
</dbReference>
<dbReference type="Gene3D" id="3.30.70.330">
    <property type="match status" value="1"/>
</dbReference>
<keyword evidence="9" id="KW-1185">Reference proteome</keyword>
<dbReference type="SMART" id="SM00360">
    <property type="entry name" value="RRM"/>
    <property type="match status" value="1"/>
</dbReference>
<evidence type="ECO:0000259" key="7">
    <source>
        <dbReference type="PROSITE" id="PS50800"/>
    </source>
</evidence>
<dbReference type="EMBL" id="LJIG01002446">
    <property type="protein sequence ID" value="KRT84494.1"/>
    <property type="molecule type" value="Genomic_DNA"/>
</dbReference>
<dbReference type="GO" id="GO:0006357">
    <property type="term" value="P:regulation of transcription by RNA polymerase II"/>
    <property type="evidence" value="ECO:0007669"/>
    <property type="project" value="TreeGrafter"/>
</dbReference>
<evidence type="ECO:0000256" key="4">
    <source>
        <dbReference type="PROSITE-ProRule" id="PRU00176"/>
    </source>
</evidence>
<dbReference type="GO" id="GO:0050684">
    <property type="term" value="P:regulation of mRNA processing"/>
    <property type="evidence" value="ECO:0007669"/>
    <property type="project" value="TreeGrafter"/>
</dbReference>
<protein>
    <submittedName>
        <fullName evidence="8">RNA binding protein</fullName>
    </submittedName>
</protein>
<reference evidence="8 9" key="1">
    <citation type="submission" date="2015-09" db="EMBL/GenBank/DDBJ databases">
        <title>Draft genome of the scarab beetle Oryctes borbonicus.</title>
        <authorList>
            <person name="Meyer J.M."/>
            <person name="Markov G.V."/>
            <person name="Baskaran P."/>
            <person name="Herrmann M."/>
            <person name="Sommer R.J."/>
            <person name="Roedelsperger C."/>
        </authorList>
    </citation>
    <scope>NUCLEOTIDE SEQUENCE [LARGE SCALE GENOMIC DNA]</scope>
    <source>
        <strain evidence="8">OB123</strain>
        <tissue evidence="8">Whole animal</tissue>
    </source>
</reference>
<dbReference type="GO" id="GO:0005634">
    <property type="term" value="C:nucleus"/>
    <property type="evidence" value="ECO:0007669"/>
    <property type="project" value="UniProtKB-SubCell"/>
</dbReference>
<sequence>MSDSESRKLADLRVVHLRAELEKRGLDKAGVKQILVERLQKALKDEGLDPEVYLFDMSDKKQKTPVTPSSNADVEDDPNEEVVDKDTEQLDQKTVDNTEDKQTVKENSSIKKEEEIKESKNEKVEEDKQEDADNKETCQDNKEESPIQLTLEEEEVLHDNDGDNINAAKEDDKSPDEKKSAKDAPESAKETTDINPAQHDVKKEEKSSGENSETATHSKVKGISDSQNRNLWITNISQNTRATELKQALSAYGKVIGAKVVINARYPGACCYGYVKMETVEDANNCITKLNNTELN</sequence>
<evidence type="ECO:0000256" key="1">
    <source>
        <dbReference type="ARBA" id="ARBA00004123"/>
    </source>
</evidence>
<feature type="non-terminal residue" evidence="8">
    <location>
        <position position="296"/>
    </location>
</feature>
<dbReference type="AlphaFoldDB" id="A0A0T6BB58"/>
<accession>A0A0T6BB58</accession>
<organism evidence="8 9">
    <name type="scientific">Oryctes borbonicus</name>
    <dbReference type="NCBI Taxonomy" id="1629725"/>
    <lineage>
        <taxon>Eukaryota</taxon>
        <taxon>Metazoa</taxon>
        <taxon>Ecdysozoa</taxon>
        <taxon>Arthropoda</taxon>
        <taxon>Hexapoda</taxon>
        <taxon>Insecta</taxon>
        <taxon>Pterygota</taxon>
        <taxon>Neoptera</taxon>
        <taxon>Endopterygota</taxon>
        <taxon>Coleoptera</taxon>
        <taxon>Polyphaga</taxon>
        <taxon>Scarabaeiformia</taxon>
        <taxon>Scarabaeidae</taxon>
        <taxon>Dynastinae</taxon>
        <taxon>Oryctes</taxon>
    </lineage>
</organism>
<evidence type="ECO:0000256" key="3">
    <source>
        <dbReference type="ARBA" id="ARBA00023242"/>
    </source>
</evidence>
<dbReference type="InterPro" id="IPR035979">
    <property type="entry name" value="RBD_domain_sf"/>
</dbReference>
<dbReference type="PROSITE" id="PS50102">
    <property type="entry name" value="RRM"/>
    <property type="match status" value="1"/>
</dbReference>
<evidence type="ECO:0000256" key="2">
    <source>
        <dbReference type="ARBA" id="ARBA00022884"/>
    </source>
</evidence>
<keyword evidence="2 4" id="KW-0694">RNA-binding</keyword>